<protein>
    <submittedName>
        <fullName evidence="1">Uncharacterized protein</fullName>
    </submittedName>
</protein>
<organism evidence="1">
    <name type="scientific">Panicum hallii</name>
    <dbReference type="NCBI Taxonomy" id="206008"/>
    <lineage>
        <taxon>Eukaryota</taxon>
        <taxon>Viridiplantae</taxon>
        <taxon>Streptophyta</taxon>
        <taxon>Embryophyta</taxon>
        <taxon>Tracheophyta</taxon>
        <taxon>Spermatophyta</taxon>
        <taxon>Magnoliopsida</taxon>
        <taxon>Liliopsida</taxon>
        <taxon>Poales</taxon>
        <taxon>Poaceae</taxon>
        <taxon>PACMAD clade</taxon>
        <taxon>Panicoideae</taxon>
        <taxon>Panicodae</taxon>
        <taxon>Paniceae</taxon>
        <taxon>Panicinae</taxon>
        <taxon>Panicum</taxon>
        <taxon>Panicum sect. Panicum</taxon>
    </lineage>
</organism>
<dbReference type="AlphaFoldDB" id="A0A2T8IEM1"/>
<dbReference type="Gramene" id="PVH36116">
    <property type="protein sequence ID" value="PVH36116"/>
    <property type="gene ID" value="PAHAL_6G001600"/>
</dbReference>
<name>A0A2T8IEM1_9POAL</name>
<reference evidence="1" key="1">
    <citation type="submission" date="2018-04" db="EMBL/GenBank/DDBJ databases">
        <title>WGS assembly of Panicum hallii.</title>
        <authorList>
            <person name="Lovell J."/>
            <person name="Jenkins J."/>
            <person name="Lowry D."/>
            <person name="Mamidi S."/>
            <person name="Sreedasyam A."/>
            <person name="Weng X."/>
            <person name="Barry K."/>
            <person name="Bonette J."/>
            <person name="Campitelli B."/>
            <person name="Daum C."/>
            <person name="Gordon S."/>
            <person name="Gould B."/>
            <person name="Lipzen A."/>
            <person name="Macqueen A."/>
            <person name="Palacio-Mejia J."/>
            <person name="Plott C."/>
            <person name="Shakirov E."/>
            <person name="Shu S."/>
            <person name="Yoshinaga Y."/>
            <person name="Zane M."/>
            <person name="Rokhsar D."/>
            <person name="Grimwood J."/>
            <person name="Schmutz J."/>
            <person name="Juenger T."/>
        </authorList>
    </citation>
    <scope>NUCLEOTIDE SEQUENCE [LARGE SCALE GENOMIC DNA]</scope>
    <source>
        <strain evidence="1">FIL2</strain>
    </source>
</reference>
<proteinExistence type="predicted"/>
<gene>
    <name evidence="1" type="ORF">PAHAL_6G001600</name>
</gene>
<evidence type="ECO:0000313" key="1">
    <source>
        <dbReference type="EMBL" id="PVH36116.1"/>
    </source>
</evidence>
<dbReference type="EMBL" id="CM008051">
    <property type="protein sequence ID" value="PVH36116.1"/>
    <property type="molecule type" value="Genomic_DNA"/>
</dbReference>
<dbReference type="Proteomes" id="UP000243499">
    <property type="component" value="Chromosome 6"/>
</dbReference>
<sequence length="152" mass="17213">MIADLYLHKQGSCLAAITLFIAWYLHTAAGVVACSPAPSCWRGVELLLLFLPDLCNSIHHHAAASFAYRREKAAVCIRLGGTETTFRTPAERASIHFTLHTELDLQLLYGVHKPYHNGMKKRHAGIFSDRVYFQKLHLDCSSYRFKGKRINQ</sequence>
<accession>A0A2T8IEM1</accession>